<keyword evidence="1" id="KW-0732">Signal</keyword>
<evidence type="ECO:0000313" key="2">
    <source>
        <dbReference type="EMBL" id="KAF7371086.1"/>
    </source>
</evidence>
<dbReference type="Proteomes" id="UP000623467">
    <property type="component" value="Unassembled WGS sequence"/>
</dbReference>
<feature type="chain" id="PRO_5034559025" evidence="1">
    <location>
        <begin position="21"/>
        <end position="67"/>
    </location>
</feature>
<name>A0A8H6Z686_9AGAR</name>
<dbReference type="OrthoDB" id="3060412at2759"/>
<comment type="caution">
    <text evidence="2">The sequence shown here is derived from an EMBL/GenBank/DDBJ whole genome shotgun (WGS) entry which is preliminary data.</text>
</comment>
<proteinExistence type="predicted"/>
<organism evidence="2 3">
    <name type="scientific">Mycena sanguinolenta</name>
    <dbReference type="NCBI Taxonomy" id="230812"/>
    <lineage>
        <taxon>Eukaryota</taxon>
        <taxon>Fungi</taxon>
        <taxon>Dikarya</taxon>
        <taxon>Basidiomycota</taxon>
        <taxon>Agaricomycotina</taxon>
        <taxon>Agaricomycetes</taxon>
        <taxon>Agaricomycetidae</taxon>
        <taxon>Agaricales</taxon>
        <taxon>Marasmiineae</taxon>
        <taxon>Mycenaceae</taxon>
        <taxon>Mycena</taxon>
    </lineage>
</organism>
<evidence type="ECO:0000256" key="1">
    <source>
        <dbReference type="SAM" id="SignalP"/>
    </source>
</evidence>
<evidence type="ECO:0000313" key="3">
    <source>
        <dbReference type="Proteomes" id="UP000623467"/>
    </source>
</evidence>
<accession>A0A8H6Z686</accession>
<feature type="signal peptide" evidence="1">
    <location>
        <begin position="1"/>
        <end position="20"/>
    </location>
</feature>
<dbReference type="AlphaFoldDB" id="A0A8H6Z686"/>
<protein>
    <submittedName>
        <fullName evidence="2">Uncharacterized protein</fullName>
    </submittedName>
</protein>
<sequence>MLFNLAVLPLIAILAGSAVAAPHGMDASLMARKQSNAAATATDATGNAVVAKVKAAKGKAAAGGKGC</sequence>
<keyword evidence="3" id="KW-1185">Reference proteome</keyword>
<dbReference type="EMBL" id="JACAZH010000004">
    <property type="protein sequence ID" value="KAF7371086.1"/>
    <property type="molecule type" value="Genomic_DNA"/>
</dbReference>
<reference evidence="2" key="1">
    <citation type="submission" date="2020-05" db="EMBL/GenBank/DDBJ databases">
        <title>Mycena genomes resolve the evolution of fungal bioluminescence.</title>
        <authorList>
            <person name="Tsai I.J."/>
        </authorList>
    </citation>
    <scope>NUCLEOTIDE SEQUENCE</scope>
    <source>
        <strain evidence="2">160909Yilan</strain>
    </source>
</reference>
<gene>
    <name evidence="2" type="ORF">MSAN_00743400</name>
</gene>